<reference evidence="2 3" key="1">
    <citation type="submission" date="2023-08" db="EMBL/GenBank/DDBJ databases">
        <authorList>
            <person name="Girao M."/>
            <person name="Carvalho M.F."/>
        </authorList>
    </citation>
    <scope>NUCLEOTIDE SEQUENCE [LARGE SCALE GENOMIC DNA]</scope>
    <source>
        <strain evidence="2 3">CT-R113</strain>
    </source>
</reference>
<protein>
    <recommendedName>
        <fullName evidence="1">TPR repeat domain-containing protein</fullName>
    </recommendedName>
</protein>
<evidence type="ECO:0000313" key="3">
    <source>
        <dbReference type="Proteomes" id="UP001356095"/>
    </source>
</evidence>
<dbReference type="Pfam" id="PF23275">
    <property type="entry name" value="TPR_23"/>
    <property type="match status" value="1"/>
</dbReference>
<comment type="caution">
    <text evidence="2">The sequence shown here is derived from an EMBL/GenBank/DDBJ whole genome shotgun (WGS) entry which is preliminary data.</text>
</comment>
<organism evidence="2 3">
    <name type="scientific">Nocardiopsis codii</name>
    <dbReference type="NCBI Taxonomy" id="3065942"/>
    <lineage>
        <taxon>Bacteria</taxon>
        <taxon>Bacillati</taxon>
        <taxon>Actinomycetota</taxon>
        <taxon>Actinomycetes</taxon>
        <taxon>Streptosporangiales</taxon>
        <taxon>Nocardiopsidaceae</taxon>
        <taxon>Nocardiopsis</taxon>
    </lineage>
</organism>
<dbReference type="Proteomes" id="UP001356095">
    <property type="component" value="Unassembled WGS sequence"/>
</dbReference>
<dbReference type="InterPro" id="IPR057037">
    <property type="entry name" value="TPR_rep_actino"/>
</dbReference>
<sequence>MATLTYTECDIDRGAVATARTTFDELHATISGRSGEYNTITQPVGFEFTDLIGEGLRSAAEENHSSWSSAMMACTHASGVLDKVSTDVQWYEDRIEALKESLETEVANSSDPDAANVINPIVTYHNEKAAEAWRELETRCDVSEENLRGGPTPENIRALAEGGHLGEYGLIGFYTTNDLDYFYVDESQAETIAIHIQNAVLHGYDGSIEALEDHPEYLALIGNIVSRAQTAQQNGDQLLDGEIEFLETLFGDLSAVNSDDPGFLAFMDQVNSSEHISDSLREDLNRNLANSMLVLSDENIGGGMDRLPQDVVDVMDVPDFPDVNSIHHDSDAYGFMDAYSDWGEPFTTLSNFLDSAGPGMQGGTEFSTTLMGTVAATLDIPYFAAGEPGDEHFQNVIEVASRNDEANYIILTGEDFEGNEFEHHESHGNLTPEKILETFYTHDWQDDGAAVSGITDWIGQSRGVDVGEVTDEIRGTALASLMATMETPEFQEAIFATGHNINEQVGSGDSEEEVLWMDVSAGYLNGQLADGFGDIFISYMDEFSDSDGLPGNKDVGHGWNEELGRVELSAESRLAFTQFIMGDPDAAARVYGEVSMHTAEGMENYANSSGERDHTPTVLSGSLQGLVDNALLNESAIRSHVHNDAAAYHNKVTGAAVDVIGGLAGDRNVSGFVVEMAKFAAKESLSIPENPEETRVPVIEDWAHDEKLMGFAISAAANADPDLMDDLVELGAVREDDGGGRYVPVDHAQWDGKNSDGTFQTVFDSLDERPWLDGEGSMANAVHNYLSAFDRTGDKWESVSVWRPEN</sequence>
<evidence type="ECO:0000313" key="2">
    <source>
        <dbReference type="EMBL" id="MEE2036470.1"/>
    </source>
</evidence>
<feature type="domain" description="TPR repeat" evidence="1">
    <location>
        <begin position="231"/>
        <end position="457"/>
    </location>
</feature>
<keyword evidence="3" id="KW-1185">Reference proteome</keyword>
<dbReference type="RefSeq" id="WP_330090273.1">
    <property type="nucleotide sequence ID" value="NZ_JAUZMY010000003.1"/>
</dbReference>
<evidence type="ECO:0000259" key="1">
    <source>
        <dbReference type="Pfam" id="PF23275"/>
    </source>
</evidence>
<gene>
    <name evidence="2" type="ORF">Q8791_04435</name>
</gene>
<proteinExistence type="predicted"/>
<accession>A0ABU7K2J8</accession>
<name>A0ABU7K2J8_9ACTN</name>
<dbReference type="EMBL" id="JAUZMY010000003">
    <property type="protein sequence ID" value="MEE2036470.1"/>
    <property type="molecule type" value="Genomic_DNA"/>
</dbReference>